<dbReference type="Pfam" id="PF17851">
    <property type="entry name" value="GH43_C2"/>
    <property type="match status" value="1"/>
</dbReference>
<organism evidence="9 10">
    <name type="scientific">Duncaniella muris</name>
    <dbReference type="NCBI Taxonomy" id="2094150"/>
    <lineage>
        <taxon>Bacteria</taxon>
        <taxon>Pseudomonadati</taxon>
        <taxon>Bacteroidota</taxon>
        <taxon>Bacteroidia</taxon>
        <taxon>Bacteroidales</taxon>
        <taxon>Muribaculaceae</taxon>
        <taxon>Duncaniella</taxon>
    </lineage>
</organism>
<gene>
    <name evidence="9" type="ORF">C5O23_06530</name>
</gene>
<dbReference type="RefSeq" id="WP_107032148.1">
    <property type="nucleotide sequence ID" value="NZ_PUEC01000012.1"/>
</dbReference>
<dbReference type="GeneID" id="82525999"/>
<dbReference type="Gene3D" id="2.60.120.200">
    <property type="match status" value="1"/>
</dbReference>
<dbReference type="SUPFAM" id="SSF49899">
    <property type="entry name" value="Concanavalin A-like lectins/glucanases"/>
    <property type="match status" value="1"/>
</dbReference>
<feature type="site" description="Important for catalytic activity, responsible for pKa modulation of the active site Glu and correct orientation of both the proton donor and substrate" evidence="5">
    <location>
        <position position="160"/>
    </location>
</feature>
<dbReference type="GO" id="GO:0004553">
    <property type="term" value="F:hydrolase activity, hydrolyzing O-glycosyl compounds"/>
    <property type="evidence" value="ECO:0007669"/>
    <property type="project" value="InterPro"/>
</dbReference>
<dbReference type="InterPro" id="IPR051795">
    <property type="entry name" value="Glycosyl_Hydrlase_43"/>
</dbReference>
<evidence type="ECO:0000313" key="9">
    <source>
        <dbReference type="EMBL" id="PWB02491.1"/>
    </source>
</evidence>
<evidence type="ECO:0000256" key="6">
    <source>
        <dbReference type="RuleBase" id="RU361187"/>
    </source>
</evidence>
<dbReference type="Gene3D" id="2.115.10.20">
    <property type="entry name" value="Glycosyl hydrolase domain, family 43"/>
    <property type="match status" value="1"/>
</dbReference>
<dbReference type="AlphaFoldDB" id="A0A2V1IK69"/>
<keyword evidence="2 6" id="KW-0378">Hydrolase</keyword>
<evidence type="ECO:0000313" key="10">
    <source>
        <dbReference type="Proteomes" id="UP000244905"/>
    </source>
</evidence>
<keyword evidence="3 6" id="KW-0326">Glycosidase</keyword>
<dbReference type="Proteomes" id="UP000244905">
    <property type="component" value="Unassembled WGS sequence"/>
</dbReference>
<dbReference type="EMBL" id="PUEC01000012">
    <property type="protein sequence ID" value="PWB02491.1"/>
    <property type="molecule type" value="Genomic_DNA"/>
</dbReference>
<dbReference type="CDD" id="cd09001">
    <property type="entry name" value="GH43_FsAxh1-like"/>
    <property type="match status" value="1"/>
</dbReference>
<evidence type="ECO:0000256" key="5">
    <source>
        <dbReference type="PIRSR" id="PIRSR606710-2"/>
    </source>
</evidence>
<dbReference type="InterPro" id="IPR013320">
    <property type="entry name" value="ConA-like_dom_sf"/>
</dbReference>
<dbReference type="GO" id="GO:0005975">
    <property type="term" value="P:carbohydrate metabolic process"/>
    <property type="evidence" value="ECO:0007669"/>
    <property type="project" value="InterPro"/>
</dbReference>
<feature type="active site" description="Proton acceptor" evidence="4">
    <location>
        <position position="53"/>
    </location>
</feature>
<dbReference type="PANTHER" id="PTHR42812:SF12">
    <property type="entry name" value="BETA-XYLOSIDASE-RELATED"/>
    <property type="match status" value="1"/>
</dbReference>
<comment type="similarity">
    <text evidence="1 6">Belongs to the glycosyl hydrolase 43 family.</text>
</comment>
<evidence type="ECO:0000256" key="4">
    <source>
        <dbReference type="PIRSR" id="PIRSR606710-1"/>
    </source>
</evidence>
<sequence length="549" mass="60726">MRKIILSLISAFILPAGMAGADLKAADSVPDLRWGDLADGTFANPVLNADYSDPDIIRVGDRFYMTCSEFHFMGMPILESTDMVNWRIIGRVYDRIDLPGYSDMSKYAEGTWAPALRYHDGKFYIFVCTPYEGLFMTTATDPAGPWEPLHLVKGIEKWEDPCPFWDDNGEAYLVRSRHRAGPIIIHRMSPDGRSLLDEGTTVYKGPVAEGPKMFKKDGYYYISIPEGGVSTGWQTILRSKDVYGPYESRRVHEKGSTDINGPHQGALVDTPDGQEWWFYHFQNAGTRGRVIHLQPVEWHDGFPAIGTDYDGNGVGEPMKICRKPAIAADCVPSAPQSSDDFSTPSVGLQWQFNHNPDTAYYSLSARPGWFEIKPQPADILRNAKNQLTQKLMGYRSEATVTLDFSAMTPGERAGLECIGKQFHGAGIMIGGTAGKPAASLYVEADSSVVFSRPLSASELLDGQQQIFLRLTADTTSDDFHFSYSLDGNSYAPLGEPFAMQPGFWKGIRPGIYAYSVRDAAQPLSPAPTSGRVWFGNFIYRHDGPAGGLE</sequence>
<reference evidence="10" key="1">
    <citation type="submission" date="2018-02" db="EMBL/GenBank/DDBJ databases">
        <authorList>
            <person name="Clavel T."/>
            <person name="Strowig T."/>
        </authorList>
    </citation>
    <scope>NUCLEOTIDE SEQUENCE [LARGE SCALE GENOMIC DNA]</scope>
    <source>
        <strain evidence="10">DSM 103720</strain>
    </source>
</reference>
<feature type="active site" description="Proton donor" evidence="4">
    <location>
        <position position="209"/>
    </location>
</feature>
<evidence type="ECO:0000259" key="8">
    <source>
        <dbReference type="Pfam" id="PF17851"/>
    </source>
</evidence>
<dbReference type="PANTHER" id="PTHR42812">
    <property type="entry name" value="BETA-XYLOSIDASE"/>
    <property type="match status" value="1"/>
</dbReference>
<keyword evidence="10" id="KW-1185">Reference proteome</keyword>
<evidence type="ECO:0000256" key="3">
    <source>
        <dbReference type="ARBA" id="ARBA00023295"/>
    </source>
</evidence>
<feature type="signal peptide" evidence="7">
    <location>
        <begin position="1"/>
        <end position="21"/>
    </location>
</feature>
<name>A0A2V1IK69_9BACT</name>
<dbReference type="Pfam" id="PF04616">
    <property type="entry name" value="Glyco_hydro_43"/>
    <property type="match status" value="1"/>
</dbReference>
<evidence type="ECO:0000256" key="7">
    <source>
        <dbReference type="SAM" id="SignalP"/>
    </source>
</evidence>
<dbReference type="InterPro" id="IPR023296">
    <property type="entry name" value="Glyco_hydro_beta-prop_sf"/>
</dbReference>
<dbReference type="InterPro" id="IPR041542">
    <property type="entry name" value="GH43_C2"/>
</dbReference>
<feature type="chain" id="PRO_5015928061" evidence="7">
    <location>
        <begin position="22"/>
        <end position="549"/>
    </location>
</feature>
<dbReference type="SUPFAM" id="SSF75005">
    <property type="entry name" value="Arabinanase/levansucrase/invertase"/>
    <property type="match status" value="1"/>
</dbReference>
<dbReference type="InterPro" id="IPR006710">
    <property type="entry name" value="Glyco_hydro_43"/>
</dbReference>
<feature type="domain" description="Beta-xylosidase C-terminal Concanavalin A-like" evidence="8">
    <location>
        <begin position="338"/>
        <end position="516"/>
    </location>
</feature>
<keyword evidence="7" id="KW-0732">Signal</keyword>
<protein>
    <submittedName>
        <fullName evidence="9">Beta-xylosidase</fullName>
    </submittedName>
</protein>
<evidence type="ECO:0000256" key="2">
    <source>
        <dbReference type="ARBA" id="ARBA00022801"/>
    </source>
</evidence>
<proteinExistence type="inferred from homology"/>
<comment type="caution">
    <text evidence="9">The sequence shown here is derived from an EMBL/GenBank/DDBJ whole genome shotgun (WGS) entry which is preliminary data.</text>
</comment>
<evidence type="ECO:0000256" key="1">
    <source>
        <dbReference type="ARBA" id="ARBA00009865"/>
    </source>
</evidence>
<accession>A0A2V1IK69</accession>